<keyword evidence="2" id="KW-1185">Reference proteome</keyword>
<gene>
    <name evidence="1" type="ORF">AVEN_198045_1</name>
</gene>
<dbReference type="AlphaFoldDB" id="A0A4Y2GMW0"/>
<evidence type="ECO:0000313" key="2">
    <source>
        <dbReference type="Proteomes" id="UP000499080"/>
    </source>
</evidence>
<proteinExistence type="predicted"/>
<organism evidence="1 2">
    <name type="scientific">Araneus ventricosus</name>
    <name type="common">Orbweaver spider</name>
    <name type="synonym">Epeira ventricosa</name>
    <dbReference type="NCBI Taxonomy" id="182803"/>
    <lineage>
        <taxon>Eukaryota</taxon>
        <taxon>Metazoa</taxon>
        <taxon>Ecdysozoa</taxon>
        <taxon>Arthropoda</taxon>
        <taxon>Chelicerata</taxon>
        <taxon>Arachnida</taxon>
        <taxon>Araneae</taxon>
        <taxon>Araneomorphae</taxon>
        <taxon>Entelegynae</taxon>
        <taxon>Araneoidea</taxon>
        <taxon>Araneidae</taxon>
        <taxon>Araneus</taxon>
    </lineage>
</organism>
<comment type="caution">
    <text evidence="1">The sequence shown here is derived from an EMBL/GenBank/DDBJ whole genome shotgun (WGS) entry which is preliminary data.</text>
</comment>
<dbReference type="EMBL" id="BGPR01001462">
    <property type="protein sequence ID" value="GBM54527.1"/>
    <property type="molecule type" value="Genomic_DNA"/>
</dbReference>
<reference evidence="1 2" key="1">
    <citation type="journal article" date="2019" name="Sci. Rep.">
        <title>Orb-weaving spider Araneus ventricosus genome elucidates the spidroin gene catalogue.</title>
        <authorList>
            <person name="Kono N."/>
            <person name="Nakamura H."/>
            <person name="Ohtoshi R."/>
            <person name="Moran D.A.P."/>
            <person name="Shinohara A."/>
            <person name="Yoshida Y."/>
            <person name="Fujiwara M."/>
            <person name="Mori M."/>
            <person name="Tomita M."/>
            <person name="Arakawa K."/>
        </authorList>
    </citation>
    <scope>NUCLEOTIDE SEQUENCE [LARGE SCALE GENOMIC DNA]</scope>
</reference>
<name>A0A4Y2GMW0_ARAVE</name>
<evidence type="ECO:0000313" key="1">
    <source>
        <dbReference type="EMBL" id="GBM54527.1"/>
    </source>
</evidence>
<dbReference type="Proteomes" id="UP000499080">
    <property type="component" value="Unassembled WGS sequence"/>
</dbReference>
<accession>A0A4Y2GMW0</accession>
<sequence length="112" mass="12767">MYNDKPVYNDIFFGPGGIPIHSMHFEPTYSDNHFLNATPLAMLTVANFDIMRRKEFYRGMYENTGRMDPSTTTLAINLATILATLVTKCGISKVLEFSLLGAEIWIYPDDYM</sequence>
<protein>
    <submittedName>
        <fullName evidence="1">Uncharacterized protein</fullName>
    </submittedName>
</protein>